<dbReference type="RefSeq" id="WP_149813389.1">
    <property type="nucleotide sequence ID" value="NZ_VUKA01000011.1"/>
</dbReference>
<keyword evidence="3" id="KW-1185">Reference proteome</keyword>
<gene>
    <name evidence="2" type="ORF">F0Q34_16740</name>
</gene>
<accession>A0A5B2TCB1</accession>
<comment type="caution">
    <text evidence="2">The sequence shown here is derived from an EMBL/GenBank/DDBJ whole genome shotgun (WGS) entry which is preliminary data.</text>
</comment>
<organism evidence="2 3">
    <name type="scientific">Teichococcus oryzae</name>
    <dbReference type="NCBI Taxonomy" id="1608942"/>
    <lineage>
        <taxon>Bacteria</taxon>
        <taxon>Pseudomonadati</taxon>
        <taxon>Pseudomonadota</taxon>
        <taxon>Alphaproteobacteria</taxon>
        <taxon>Acetobacterales</taxon>
        <taxon>Roseomonadaceae</taxon>
        <taxon>Roseomonas</taxon>
    </lineage>
</organism>
<name>A0A5B2TCB1_9PROT</name>
<dbReference type="OrthoDB" id="7285302at2"/>
<dbReference type="Proteomes" id="UP000322110">
    <property type="component" value="Unassembled WGS sequence"/>
</dbReference>
<proteinExistence type="predicted"/>
<dbReference type="AlphaFoldDB" id="A0A5B2TCB1"/>
<reference evidence="2 3" key="1">
    <citation type="journal article" date="2015" name="Int. J. Syst. Evol. Microbiol.">
        <title>Roseomonas oryzae sp. nov., isolated from paddy rhizosphere soil.</title>
        <authorList>
            <person name="Ramaprasad E.V."/>
            <person name="Sasikala Ch."/>
            <person name="Ramana Ch.V."/>
        </authorList>
    </citation>
    <scope>NUCLEOTIDE SEQUENCE [LARGE SCALE GENOMIC DNA]</scope>
    <source>
        <strain evidence="2 3">KCTC 42542</strain>
    </source>
</reference>
<dbReference type="EMBL" id="VUKA01000011">
    <property type="protein sequence ID" value="KAA2212117.1"/>
    <property type="molecule type" value="Genomic_DNA"/>
</dbReference>
<evidence type="ECO:0000313" key="3">
    <source>
        <dbReference type="Proteomes" id="UP000322110"/>
    </source>
</evidence>
<protein>
    <submittedName>
        <fullName evidence="2">Uncharacterized protein</fullName>
    </submittedName>
</protein>
<evidence type="ECO:0000313" key="2">
    <source>
        <dbReference type="EMBL" id="KAA2212117.1"/>
    </source>
</evidence>
<feature type="compositionally biased region" description="Low complexity" evidence="1">
    <location>
        <begin position="92"/>
        <end position="107"/>
    </location>
</feature>
<feature type="compositionally biased region" description="Pro residues" evidence="1">
    <location>
        <begin position="71"/>
        <end position="90"/>
    </location>
</feature>
<feature type="region of interest" description="Disordered" evidence="1">
    <location>
        <begin position="66"/>
        <end position="107"/>
    </location>
</feature>
<sequence>MQINSEQIRHAEAHGCRFQPASDTQVQALSMQRRIFWHGTQALVALREDGFLETAATLQQLLEQAADVPQGSPPAAPAAMPEPAPLPKEPVPMEAADAPSANPAPSGTIMTATAQLVAAIAAARALDANELPDLIRSVHASVSRLKQTARDS</sequence>
<evidence type="ECO:0000256" key="1">
    <source>
        <dbReference type="SAM" id="MobiDB-lite"/>
    </source>
</evidence>